<sequence>MGPAGFLCGSRYINQDRSLGSFVSGTKRRWKIVKDDKSSLEAALKWDIRQKLKRLILNKMNEEQCMNGFLKEFFNFVDKLKAMDLEIADDLLSILMLYAIPDSHESFRIAIESRD</sequence>
<name>A0A0V0RK51_9BILA</name>
<organism evidence="1 2">
    <name type="scientific">Trichinella nelsoni</name>
    <dbReference type="NCBI Taxonomy" id="6336"/>
    <lineage>
        <taxon>Eukaryota</taxon>
        <taxon>Metazoa</taxon>
        <taxon>Ecdysozoa</taxon>
        <taxon>Nematoda</taxon>
        <taxon>Enoplea</taxon>
        <taxon>Dorylaimia</taxon>
        <taxon>Trichinellida</taxon>
        <taxon>Trichinellidae</taxon>
        <taxon>Trichinella</taxon>
    </lineage>
</organism>
<dbReference type="Proteomes" id="UP000054630">
    <property type="component" value="Unassembled WGS sequence"/>
</dbReference>
<evidence type="ECO:0008006" key="3">
    <source>
        <dbReference type="Google" id="ProtNLM"/>
    </source>
</evidence>
<keyword evidence="2" id="KW-1185">Reference proteome</keyword>
<protein>
    <recommendedName>
        <fullName evidence="3">Retrovirus-related Pol polyprotein from transposon TNT 1-94</fullName>
    </recommendedName>
</protein>
<dbReference type="STRING" id="6336.A0A0V0RK51"/>
<dbReference type="Pfam" id="PF14223">
    <property type="entry name" value="Retrotran_gag_2"/>
    <property type="match status" value="1"/>
</dbReference>
<evidence type="ECO:0000313" key="2">
    <source>
        <dbReference type="Proteomes" id="UP000054630"/>
    </source>
</evidence>
<gene>
    <name evidence="1" type="ORF">T07_10123</name>
</gene>
<comment type="caution">
    <text evidence="1">The sequence shown here is derived from an EMBL/GenBank/DDBJ whole genome shotgun (WGS) entry which is preliminary data.</text>
</comment>
<dbReference type="EMBL" id="JYDL01000147">
    <property type="protein sequence ID" value="KRX14881.1"/>
    <property type="molecule type" value="Genomic_DNA"/>
</dbReference>
<evidence type="ECO:0000313" key="1">
    <source>
        <dbReference type="EMBL" id="KRX14881.1"/>
    </source>
</evidence>
<proteinExistence type="predicted"/>
<dbReference type="AlphaFoldDB" id="A0A0V0RK51"/>
<dbReference type="OrthoDB" id="413361at2759"/>
<accession>A0A0V0RK51</accession>
<reference evidence="1 2" key="1">
    <citation type="submission" date="2015-01" db="EMBL/GenBank/DDBJ databases">
        <title>Evolution of Trichinella species and genotypes.</title>
        <authorList>
            <person name="Korhonen P.K."/>
            <person name="Edoardo P."/>
            <person name="Giuseppe L.R."/>
            <person name="Gasser R.B."/>
        </authorList>
    </citation>
    <scope>NUCLEOTIDE SEQUENCE [LARGE SCALE GENOMIC DNA]</scope>
    <source>
        <strain evidence="1">ISS37</strain>
    </source>
</reference>